<evidence type="ECO:0000256" key="6">
    <source>
        <dbReference type="SAM" id="Phobius"/>
    </source>
</evidence>
<dbReference type="RefSeq" id="WP_220102503.1">
    <property type="nucleotide sequence ID" value="NZ_JAHZSS010000002.1"/>
</dbReference>
<comment type="subcellular location">
    <subcellularLocation>
        <location evidence="1">Cell membrane</location>
        <topology evidence="1">Multi-pass membrane protein</topology>
    </subcellularLocation>
</comment>
<keyword evidence="3 6" id="KW-0812">Transmembrane</keyword>
<gene>
    <name evidence="7" type="ORF">K0504_02110</name>
</gene>
<keyword evidence="4 6" id="KW-1133">Transmembrane helix</keyword>
<keyword evidence="5 6" id="KW-0472">Membrane</keyword>
<organism evidence="7 8">
    <name type="scientific">Neiella holothuriorum</name>
    <dbReference type="NCBI Taxonomy" id="2870530"/>
    <lineage>
        <taxon>Bacteria</taxon>
        <taxon>Pseudomonadati</taxon>
        <taxon>Pseudomonadota</taxon>
        <taxon>Gammaproteobacteria</taxon>
        <taxon>Alteromonadales</taxon>
        <taxon>Echinimonadaceae</taxon>
        <taxon>Neiella</taxon>
    </lineage>
</organism>
<name>A0ABS7EC79_9GAMM</name>
<feature type="transmembrane region" description="Helical" evidence="6">
    <location>
        <begin position="100"/>
        <end position="119"/>
    </location>
</feature>
<dbReference type="Proteomes" id="UP001166251">
    <property type="component" value="Unassembled WGS sequence"/>
</dbReference>
<feature type="transmembrane region" description="Helical" evidence="6">
    <location>
        <begin position="71"/>
        <end position="94"/>
    </location>
</feature>
<dbReference type="EMBL" id="JAHZSS010000002">
    <property type="protein sequence ID" value="MBW8189815.1"/>
    <property type="molecule type" value="Genomic_DNA"/>
</dbReference>
<evidence type="ECO:0000256" key="5">
    <source>
        <dbReference type="ARBA" id="ARBA00023136"/>
    </source>
</evidence>
<keyword evidence="8" id="KW-1185">Reference proteome</keyword>
<dbReference type="InterPro" id="IPR005598">
    <property type="entry name" value="ATP_synth_I"/>
</dbReference>
<keyword evidence="2" id="KW-1003">Cell membrane</keyword>
<accession>A0ABS7EC79</accession>
<evidence type="ECO:0000256" key="4">
    <source>
        <dbReference type="ARBA" id="ARBA00022989"/>
    </source>
</evidence>
<comment type="caution">
    <text evidence="7">The sequence shown here is derived from an EMBL/GenBank/DDBJ whole genome shotgun (WGS) entry which is preliminary data.</text>
</comment>
<proteinExistence type="predicted"/>
<reference evidence="7" key="1">
    <citation type="submission" date="2021-07" db="EMBL/GenBank/DDBJ databases">
        <title>Neiella marina sp. nov., isolated from the intestinal content of sea cucumber Apostichopus japonicus.</title>
        <authorList>
            <person name="Bai X."/>
        </authorList>
    </citation>
    <scope>NUCLEOTIDE SEQUENCE</scope>
    <source>
        <strain evidence="7">126</strain>
    </source>
</reference>
<evidence type="ECO:0000256" key="3">
    <source>
        <dbReference type="ARBA" id="ARBA00022692"/>
    </source>
</evidence>
<protein>
    <submittedName>
        <fullName evidence="7">ATP synthase subunit I</fullName>
    </submittedName>
</protein>
<feature type="transmembrane region" description="Helical" evidence="6">
    <location>
        <begin position="36"/>
        <end position="59"/>
    </location>
</feature>
<evidence type="ECO:0000256" key="2">
    <source>
        <dbReference type="ARBA" id="ARBA00022475"/>
    </source>
</evidence>
<evidence type="ECO:0000313" key="7">
    <source>
        <dbReference type="EMBL" id="MBW8189815.1"/>
    </source>
</evidence>
<dbReference type="Pfam" id="PF03899">
    <property type="entry name" value="ATP-synt_I"/>
    <property type="match status" value="1"/>
</dbReference>
<evidence type="ECO:0000313" key="8">
    <source>
        <dbReference type="Proteomes" id="UP001166251"/>
    </source>
</evidence>
<sequence length="122" mass="13170">MQIAGLNLAKKLLRAQVVVAVAMTLLALVFGVQLAIAVGLGCLAALIPYALFVYLAFAFSGARMAQATVRAFYLGEAIKIISSVVILVVTLLLFRPYAEWVLVAFTVTMVPVWLGPLFLKTR</sequence>
<evidence type="ECO:0000256" key="1">
    <source>
        <dbReference type="ARBA" id="ARBA00004651"/>
    </source>
</evidence>
<feature type="transmembrane region" description="Helical" evidence="6">
    <location>
        <begin position="12"/>
        <end position="30"/>
    </location>
</feature>